<evidence type="ECO:0000313" key="1">
    <source>
        <dbReference type="Ensembl" id="ENSPSIP00000012261.1"/>
    </source>
</evidence>
<reference evidence="2" key="2">
    <citation type="journal article" date="2013" name="Nat. Genet.">
        <title>The draft genomes of soft-shell turtle and green sea turtle yield insights into the development and evolution of the turtle-specific body plan.</title>
        <authorList>
            <person name="Wang Z."/>
            <person name="Pascual-Anaya J."/>
            <person name="Zadissa A."/>
            <person name="Li W."/>
            <person name="Niimura Y."/>
            <person name="Huang Z."/>
            <person name="Li C."/>
            <person name="White S."/>
            <person name="Xiong Z."/>
            <person name="Fang D."/>
            <person name="Wang B."/>
            <person name="Ming Y."/>
            <person name="Chen Y."/>
            <person name="Zheng Y."/>
            <person name="Kuraku S."/>
            <person name="Pignatelli M."/>
            <person name="Herrero J."/>
            <person name="Beal K."/>
            <person name="Nozawa M."/>
            <person name="Li Q."/>
            <person name="Wang J."/>
            <person name="Zhang H."/>
            <person name="Yu L."/>
            <person name="Shigenobu S."/>
            <person name="Wang J."/>
            <person name="Liu J."/>
            <person name="Flicek P."/>
            <person name="Searle S."/>
            <person name="Wang J."/>
            <person name="Kuratani S."/>
            <person name="Yin Y."/>
            <person name="Aken B."/>
            <person name="Zhang G."/>
            <person name="Irie N."/>
        </authorList>
    </citation>
    <scope>NUCLEOTIDE SEQUENCE [LARGE SCALE GENOMIC DNA]</scope>
    <source>
        <strain evidence="2">Daiwa-1</strain>
    </source>
</reference>
<name>K7FW51_PELSI</name>
<dbReference type="EMBL" id="AGCU01031856">
    <property type="status" value="NOT_ANNOTATED_CDS"/>
    <property type="molecule type" value="Genomic_DNA"/>
</dbReference>
<reference evidence="1" key="4">
    <citation type="submission" date="2025-09" db="UniProtKB">
        <authorList>
            <consortium name="Ensembl"/>
        </authorList>
    </citation>
    <scope>IDENTIFICATION</scope>
</reference>
<organism evidence="1 2">
    <name type="scientific">Pelodiscus sinensis</name>
    <name type="common">Chinese softshell turtle</name>
    <name type="synonym">Trionyx sinensis</name>
    <dbReference type="NCBI Taxonomy" id="13735"/>
    <lineage>
        <taxon>Eukaryota</taxon>
        <taxon>Metazoa</taxon>
        <taxon>Chordata</taxon>
        <taxon>Craniata</taxon>
        <taxon>Vertebrata</taxon>
        <taxon>Euteleostomi</taxon>
        <taxon>Archelosauria</taxon>
        <taxon>Testudinata</taxon>
        <taxon>Testudines</taxon>
        <taxon>Cryptodira</taxon>
        <taxon>Trionychia</taxon>
        <taxon>Trionychidae</taxon>
        <taxon>Pelodiscus</taxon>
    </lineage>
</organism>
<dbReference type="GeneTree" id="ENSGT00940000160436"/>
<accession>K7FW51</accession>
<protein>
    <recommendedName>
        <fullName evidence="3">DUF4371 domain-containing protein</fullName>
    </recommendedName>
</protein>
<dbReference type="Proteomes" id="UP000007267">
    <property type="component" value="Unassembled WGS sequence"/>
</dbReference>
<dbReference type="eggNOG" id="ENOG502QT83">
    <property type="taxonomic scope" value="Eukaryota"/>
</dbReference>
<dbReference type="PANTHER" id="PTHR45913">
    <property type="entry name" value="EPM2A-INTERACTING PROTEIN 1"/>
    <property type="match status" value="1"/>
</dbReference>
<dbReference type="Ensembl" id="ENSPSIT00000012320.1">
    <property type="protein sequence ID" value="ENSPSIP00000012261.1"/>
    <property type="gene ID" value="ENSPSIG00000011044.1"/>
</dbReference>
<dbReference type="HOGENOM" id="CLU_021316_5_1_1"/>
<dbReference type="AlphaFoldDB" id="K7FW51"/>
<keyword evidence="2" id="KW-1185">Reference proteome</keyword>
<reference evidence="2" key="1">
    <citation type="submission" date="2011-10" db="EMBL/GenBank/DDBJ databases">
        <authorList>
            <consortium name="Soft-shell Turtle Genome Consortium"/>
        </authorList>
    </citation>
    <scope>NUCLEOTIDE SEQUENCE [LARGE SCALE GENOMIC DNA]</scope>
    <source>
        <strain evidence="2">Daiwa-1</strain>
    </source>
</reference>
<reference evidence="1" key="3">
    <citation type="submission" date="2025-08" db="UniProtKB">
        <authorList>
            <consortium name="Ensembl"/>
        </authorList>
    </citation>
    <scope>IDENTIFICATION</scope>
</reference>
<evidence type="ECO:0008006" key="3">
    <source>
        <dbReference type="Google" id="ProtNLM"/>
    </source>
</evidence>
<dbReference type="PANTHER" id="PTHR45913:SF19">
    <property type="entry name" value="LOW QUALITY PROTEIN: ZINC FINGER BED DOMAIN-CONTAINING PROTEIN 5-LIKE"/>
    <property type="match status" value="1"/>
</dbReference>
<sequence>ILKFGFTTNGSIPPLPFRVICCETLSNHCMKPSLLSPCRRTKHPTLKDKSIEYFTRKGEGINISCSAMKVYAKSSQQALQTSYEIAQMIAKTKKPHTIAEKLVIPASIRIAVIMFSEKEVKIKNIAHSNDTIRRIDEMMEDIRKQITVKIIQKKQFTLQPNESTDISNCTQLMVFVRYINDEDEKEFCCKEVDIKTTGEEIFNLLNEQIKYRSSWEWCIPVCTDRAAATTSIKCTHCIIHREALASKQLNEYLNSVLEIAVKTANLIKLWALNSRPSRSLCHDMGSEHITVLLYSDIRWLSCGRLFNHLFEGDIKSELVQYFQDELWICRLADLCDIFDKINNLNLQLQGFNTNILILHDKVQAFKNLAFWKNNALSRNFESFQYLSEFCVENEIILDEHIKTSIKEHLTNLELNFEQYFPSFDE</sequence>
<evidence type="ECO:0000313" key="2">
    <source>
        <dbReference type="Proteomes" id="UP000007267"/>
    </source>
</evidence>
<proteinExistence type="predicted"/>